<dbReference type="SUPFAM" id="SSF53613">
    <property type="entry name" value="Ribokinase-like"/>
    <property type="match status" value="1"/>
</dbReference>
<evidence type="ECO:0000256" key="2">
    <source>
        <dbReference type="ARBA" id="ARBA00022679"/>
    </source>
</evidence>
<evidence type="ECO:0000313" key="6">
    <source>
        <dbReference type="Proteomes" id="UP001358586"/>
    </source>
</evidence>
<name>A0ABR0MHN6_GOSAR</name>
<sequence length="131" mass="13788">MAFFLKRKLCFSNKVSQPLCSLGLVTDGRRGSYLGVKGEAVYIPPCVPVDTGAGDAFASGILYGILRSVSELKVMCTLAARIAATDVGQQGTRLSVQDAVDIAESFAFNLGSSSVSHAHRHGDLPKILGES</sequence>
<protein>
    <recommendedName>
        <fullName evidence="4">Carbohydrate kinase PfkB domain-containing protein</fullName>
    </recommendedName>
</protein>
<gene>
    <name evidence="5" type="ORF">PVK06_049095</name>
</gene>
<evidence type="ECO:0000256" key="3">
    <source>
        <dbReference type="ARBA" id="ARBA00022777"/>
    </source>
</evidence>
<dbReference type="PANTHER" id="PTHR43320:SF3">
    <property type="entry name" value="CARBOHYDRATE KINASE PFKB DOMAIN-CONTAINING PROTEIN"/>
    <property type="match status" value="1"/>
</dbReference>
<dbReference type="InterPro" id="IPR011611">
    <property type="entry name" value="PfkB_dom"/>
</dbReference>
<keyword evidence="3" id="KW-0418">Kinase</keyword>
<dbReference type="Gene3D" id="3.40.1190.20">
    <property type="match status" value="1"/>
</dbReference>
<keyword evidence="6" id="KW-1185">Reference proteome</keyword>
<feature type="domain" description="Carbohydrate kinase PfkB" evidence="4">
    <location>
        <begin position="24"/>
        <end position="97"/>
    </location>
</feature>
<dbReference type="Proteomes" id="UP001358586">
    <property type="component" value="Chromosome 13"/>
</dbReference>
<accession>A0ABR0MHN6</accession>
<evidence type="ECO:0000313" key="5">
    <source>
        <dbReference type="EMBL" id="KAK5772799.1"/>
    </source>
</evidence>
<proteinExistence type="inferred from homology"/>
<comment type="similarity">
    <text evidence="1">Belongs to the carbohydrate kinase PfkB family.</text>
</comment>
<keyword evidence="2" id="KW-0808">Transferase</keyword>
<dbReference type="InterPro" id="IPR029056">
    <property type="entry name" value="Ribokinase-like"/>
</dbReference>
<reference evidence="5 6" key="1">
    <citation type="submission" date="2023-03" db="EMBL/GenBank/DDBJ databases">
        <title>WGS of Gossypium arboreum.</title>
        <authorList>
            <person name="Yu D."/>
        </authorList>
    </citation>
    <scope>NUCLEOTIDE SEQUENCE [LARGE SCALE GENOMIC DNA]</scope>
    <source>
        <tissue evidence="5">Leaf</tissue>
    </source>
</reference>
<evidence type="ECO:0000256" key="1">
    <source>
        <dbReference type="ARBA" id="ARBA00010688"/>
    </source>
</evidence>
<dbReference type="Pfam" id="PF00294">
    <property type="entry name" value="PfkB"/>
    <property type="match status" value="1"/>
</dbReference>
<evidence type="ECO:0000259" key="4">
    <source>
        <dbReference type="Pfam" id="PF00294"/>
    </source>
</evidence>
<dbReference type="PANTHER" id="PTHR43320">
    <property type="entry name" value="SUGAR KINASE"/>
    <property type="match status" value="1"/>
</dbReference>
<dbReference type="InterPro" id="IPR052700">
    <property type="entry name" value="Carb_kinase_PfkB-like"/>
</dbReference>
<organism evidence="5 6">
    <name type="scientific">Gossypium arboreum</name>
    <name type="common">Tree cotton</name>
    <name type="synonym">Gossypium nanking</name>
    <dbReference type="NCBI Taxonomy" id="29729"/>
    <lineage>
        <taxon>Eukaryota</taxon>
        <taxon>Viridiplantae</taxon>
        <taxon>Streptophyta</taxon>
        <taxon>Embryophyta</taxon>
        <taxon>Tracheophyta</taxon>
        <taxon>Spermatophyta</taxon>
        <taxon>Magnoliopsida</taxon>
        <taxon>eudicotyledons</taxon>
        <taxon>Gunneridae</taxon>
        <taxon>Pentapetalae</taxon>
        <taxon>rosids</taxon>
        <taxon>malvids</taxon>
        <taxon>Malvales</taxon>
        <taxon>Malvaceae</taxon>
        <taxon>Malvoideae</taxon>
        <taxon>Gossypium</taxon>
    </lineage>
</organism>
<comment type="caution">
    <text evidence="5">The sequence shown here is derived from an EMBL/GenBank/DDBJ whole genome shotgun (WGS) entry which is preliminary data.</text>
</comment>
<dbReference type="EMBL" id="JARKNE010000013">
    <property type="protein sequence ID" value="KAK5772799.1"/>
    <property type="molecule type" value="Genomic_DNA"/>
</dbReference>